<dbReference type="EMBL" id="BMGH01000002">
    <property type="protein sequence ID" value="GGD19034.1"/>
    <property type="molecule type" value="Genomic_DNA"/>
</dbReference>
<dbReference type="SUPFAM" id="SSF82649">
    <property type="entry name" value="SufE/NifU"/>
    <property type="match status" value="1"/>
</dbReference>
<name>A0A8J2V5C5_9PROT</name>
<accession>A0A8J2V5C5</accession>
<dbReference type="CDD" id="cd06664">
    <property type="entry name" value="IscU_like"/>
    <property type="match status" value="1"/>
</dbReference>
<dbReference type="GO" id="GO:0005506">
    <property type="term" value="F:iron ion binding"/>
    <property type="evidence" value="ECO:0007669"/>
    <property type="project" value="InterPro"/>
</dbReference>
<protein>
    <submittedName>
        <fullName evidence="2">Iron-sulfur cluster assembly scaffold protein</fullName>
    </submittedName>
</protein>
<reference evidence="2" key="2">
    <citation type="submission" date="2020-09" db="EMBL/GenBank/DDBJ databases">
        <authorList>
            <person name="Sun Q."/>
            <person name="Zhou Y."/>
        </authorList>
    </citation>
    <scope>NUCLEOTIDE SEQUENCE</scope>
    <source>
        <strain evidence="2">CGMCC 1.12921</strain>
    </source>
</reference>
<dbReference type="Proteomes" id="UP000613582">
    <property type="component" value="Unassembled WGS sequence"/>
</dbReference>
<organism evidence="2 3">
    <name type="scientific">Aquisalinus flavus</name>
    <dbReference type="NCBI Taxonomy" id="1526572"/>
    <lineage>
        <taxon>Bacteria</taxon>
        <taxon>Pseudomonadati</taxon>
        <taxon>Pseudomonadota</taxon>
        <taxon>Alphaproteobacteria</taxon>
        <taxon>Parvularculales</taxon>
        <taxon>Parvularculaceae</taxon>
        <taxon>Aquisalinus</taxon>
    </lineage>
</organism>
<sequence length="145" mass="15627">MIEKIYSNALLEAAGSIPRARRLDDADATARKFSRVCGSEVTVDLKLEEGVVSDFAVSAKACALGQASSSLMAKTIIGATPEELRMLHRQMVAMLKEEGPVPAGERFAELAKLEPIREYPARHASTLLVFDAVIDCLDHIEAATA</sequence>
<dbReference type="GO" id="GO:0016226">
    <property type="term" value="P:iron-sulfur cluster assembly"/>
    <property type="evidence" value="ECO:0007669"/>
    <property type="project" value="InterPro"/>
</dbReference>
<gene>
    <name evidence="2" type="ORF">GCM10011342_29670</name>
</gene>
<dbReference type="Gene3D" id="3.90.1010.10">
    <property type="match status" value="1"/>
</dbReference>
<dbReference type="Pfam" id="PF01592">
    <property type="entry name" value="NifU_N"/>
    <property type="match status" value="1"/>
</dbReference>
<dbReference type="RefSeq" id="WP_188160614.1">
    <property type="nucleotide sequence ID" value="NZ_BMGH01000002.1"/>
</dbReference>
<dbReference type="AlphaFoldDB" id="A0A8J2V5C5"/>
<keyword evidence="3" id="KW-1185">Reference proteome</keyword>
<evidence type="ECO:0000313" key="3">
    <source>
        <dbReference type="Proteomes" id="UP000613582"/>
    </source>
</evidence>
<evidence type="ECO:0000259" key="1">
    <source>
        <dbReference type="Pfam" id="PF01592"/>
    </source>
</evidence>
<comment type="caution">
    <text evidence="2">The sequence shown here is derived from an EMBL/GenBank/DDBJ whole genome shotgun (WGS) entry which is preliminary data.</text>
</comment>
<reference evidence="2" key="1">
    <citation type="journal article" date="2014" name="Int. J. Syst. Evol. Microbiol.">
        <title>Complete genome sequence of Corynebacterium casei LMG S-19264T (=DSM 44701T), isolated from a smear-ripened cheese.</title>
        <authorList>
            <consortium name="US DOE Joint Genome Institute (JGI-PGF)"/>
            <person name="Walter F."/>
            <person name="Albersmeier A."/>
            <person name="Kalinowski J."/>
            <person name="Ruckert C."/>
        </authorList>
    </citation>
    <scope>NUCLEOTIDE SEQUENCE</scope>
    <source>
        <strain evidence="2">CGMCC 1.12921</strain>
    </source>
</reference>
<feature type="domain" description="NIF system FeS cluster assembly NifU N-terminal" evidence="1">
    <location>
        <begin position="23"/>
        <end position="121"/>
    </location>
</feature>
<dbReference type="GO" id="GO:0051536">
    <property type="term" value="F:iron-sulfur cluster binding"/>
    <property type="evidence" value="ECO:0007669"/>
    <property type="project" value="InterPro"/>
</dbReference>
<evidence type="ECO:0000313" key="2">
    <source>
        <dbReference type="EMBL" id="GGD19034.1"/>
    </source>
</evidence>
<dbReference type="InterPro" id="IPR002871">
    <property type="entry name" value="NIF_FeS_clus_asmbl_NifU_N"/>
</dbReference>
<proteinExistence type="predicted"/>